<dbReference type="RefSeq" id="WP_028052434.1">
    <property type="nucleotide sequence ID" value="NZ_ATYG01000021.1"/>
</dbReference>
<keyword evidence="3" id="KW-1185">Reference proteome</keyword>
<dbReference type="EMBL" id="JACCBS010000001">
    <property type="protein sequence ID" value="NYE57182.1"/>
    <property type="molecule type" value="Genomic_DNA"/>
</dbReference>
<keyword evidence="1" id="KW-0812">Transmembrane</keyword>
<dbReference type="Proteomes" id="UP000604066">
    <property type="component" value="Unassembled WGS sequence"/>
</dbReference>
<evidence type="ECO:0000313" key="3">
    <source>
        <dbReference type="Proteomes" id="UP000604066"/>
    </source>
</evidence>
<keyword evidence="1" id="KW-0472">Membrane</keyword>
<gene>
    <name evidence="2" type="ORF">HDG70_000888</name>
</gene>
<accession>A0ABX2R7N8</accession>
<protein>
    <submittedName>
        <fullName evidence="2">Uncharacterized protein</fullName>
    </submittedName>
</protein>
<name>A0ABX2R7N8_9THEO</name>
<comment type="caution">
    <text evidence="2">The sequence shown here is derived from an EMBL/GenBank/DDBJ whole genome shotgun (WGS) entry which is preliminary data.</text>
</comment>
<evidence type="ECO:0000313" key="2">
    <source>
        <dbReference type="EMBL" id="NYE57182.1"/>
    </source>
</evidence>
<feature type="transmembrane region" description="Helical" evidence="1">
    <location>
        <begin position="69"/>
        <end position="88"/>
    </location>
</feature>
<sequence length="91" mass="10486">MSNSQNKENRFEYLDYDAFNQLFDENSIANLDDIIDFLSKHDEDLQKSIVKTISKSGALFEFNETVKQYAFGFGFFLFIILSTIAVTAHTN</sequence>
<proteinExistence type="predicted"/>
<reference evidence="2 3" key="1">
    <citation type="submission" date="2020-07" db="EMBL/GenBank/DDBJ databases">
        <title>Genomic Encyclopedia of Type Strains, Phase III (KMG-III): the genomes of soil and plant-associated and newly described type strains.</title>
        <authorList>
            <person name="Whitman W."/>
        </authorList>
    </citation>
    <scope>NUCLEOTIDE SEQUENCE [LARGE SCALE GENOMIC DNA]</scope>
    <source>
        <strain evidence="2 3">DSM 11255</strain>
    </source>
</reference>
<organism evidence="2 3">
    <name type="scientific">Carboxydothermus ferrireducens DSM 11255</name>
    <dbReference type="NCBI Taxonomy" id="1119529"/>
    <lineage>
        <taxon>Bacteria</taxon>
        <taxon>Bacillati</taxon>
        <taxon>Bacillota</taxon>
        <taxon>Clostridia</taxon>
        <taxon>Thermoanaerobacterales</taxon>
        <taxon>Thermoanaerobacteraceae</taxon>
        <taxon>Carboxydothermus</taxon>
    </lineage>
</organism>
<keyword evidence="1" id="KW-1133">Transmembrane helix</keyword>
<evidence type="ECO:0000256" key="1">
    <source>
        <dbReference type="SAM" id="Phobius"/>
    </source>
</evidence>